<dbReference type="PANTHER" id="PTHR34568">
    <property type="entry name" value="RRM DOMAIN-CONTAINING PROTEIN"/>
    <property type="match status" value="1"/>
</dbReference>
<dbReference type="InterPro" id="IPR058941">
    <property type="entry name" value="HTH_AT3G52170-like"/>
</dbReference>
<gene>
    <name evidence="3" type="ORF">TCM_044951</name>
</gene>
<dbReference type="STRING" id="3641.A0A061FRM6"/>
<keyword evidence="4" id="KW-1185">Reference proteome</keyword>
<organism evidence="3 4">
    <name type="scientific">Theobroma cacao</name>
    <name type="common">Cacao</name>
    <name type="synonym">Cocoa</name>
    <dbReference type="NCBI Taxonomy" id="3641"/>
    <lineage>
        <taxon>Eukaryota</taxon>
        <taxon>Viridiplantae</taxon>
        <taxon>Streptophyta</taxon>
        <taxon>Embryophyta</taxon>
        <taxon>Tracheophyta</taxon>
        <taxon>Spermatophyta</taxon>
        <taxon>Magnoliopsida</taxon>
        <taxon>eudicotyledons</taxon>
        <taxon>Gunneridae</taxon>
        <taxon>Pentapetalae</taxon>
        <taxon>rosids</taxon>
        <taxon>malvids</taxon>
        <taxon>Malvales</taxon>
        <taxon>Malvaceae</taxon>
        <taxon>Byttnerioideae</taxon>
        <taxon>Theobroma</taxon>
    </lineage>
</organism>
<dbReference type="eggNOG" id="ENOG502S4TR">
    <property type="taxonomic scope" value="Eukaryota"/>
</dbReference>
<evidence type="ECO:0000313" key="3">
    <source>
        <dbReference type="EMBL" id="EOY19701.1"/>
    </source>
</evidence>
<dbReference type="Proteomes" id="UP000026915">
    <property type="component" value="Chromosome 10"/>
</dbReference>
<dbReference type="EMBL" id="CM001888">
    <property type="protein sequence ID" value="EOY19701.1"/>
    <property type="molecule type" value="Genomic_DNA"/>
</dbReference>
<feature type="region of interest" description="Disordered" evidence="1">
    <location>
        <begin position="289"/>
        <end position="326"/>
    </location>
</feature>
<protein>
    <submittedName>
        <fullName evidence="3">Uncharacterized protein isoform 1</fullName>
    </submittedName>
</protein>
<dbReference type="Pfam" id="PF25896">
    <property type="entry name" value="HTH_AT3G52170"/>
    <property type="match status" value="1"/>
</dbReference>
<evidence type="ECO:0000259" key="2">
    <source>
        <dbReference type="Pfam" id="PF25896"/>
    </source>
</evidence>
<proteinExistence type="predicted"/>
<dbReference type="InterPro" id="IPR058942">
    <property type="entry name" value="AT3G52170-like"/>
</dbReference>
<dbReference type="InParanoid" id="A0A061FRM6"/>
<sequence>MQTVRGGRIFCFKHSAAPATLFAEARNIVRRGRSYAASLPSDGPKRKKVSKDERRAMIESFITRYRSVNAGKFPSASAAQKEVGGSYYVVRKVLQELEYNSKVCSSNSSFENLSGKVVDKEEKSFSEVQVVSTAVRVQNDTCTEAIDDVKMLDSDDKELEAEGVLRVYSSEEETFSKGALKPQTPGSHYDFVLEENIVLKDDAKSLEKQEDAKVEDAAIDSYDKFQMVADKQKIVEVSDQHLESAEECKPESHGVQSDFVGVEGDLLKVETEVGNAEGDKKEQIASEELLNSGGPELKAEHHRQSSEEEKHARNFLSEQSDDAEFSKKSTLWGNLKSFADGIINIWRKL</sequence>
<dbReference type="HOGENOM" id="CLU_889692_0_0_1"/>
<name>A0A061FRM6_THECC</name>
<accession>A0A061FRM6</accession>
<feature type="compositionally biased region" description="Basic and acidic residues" evidence="1">
    <location>
        <begin position="297"/>
        <end position="312"/>
    </location>
</feature>
<reference evidence="3 4" key="1">
    <citation type="journal article" date="2013" name="Genome Biol.">
        <title>The genome sequence of the most widely cultivated cacao type and its use to identify candidate genes regulating pod color.</title>
        <authorList>
            <person name="Motamayor J.C."/>
            <person name="Mockaitis K."/>
            <person name="Schmutz J."/>
            <person name="Haiminen N."/>
            <person name="Iii D.L."/>
            <person name="Cornejo O."/>
            <person name="Findley S.D."/>
            <person name="Zheng P."/>
            <person name="Utro F."/>
            <person name="Royaert S."/>
            <person name="Saski C."/>
            <person name="Jenkins J."/>
            <person name="Podicheti R."/>
            <person name="Zhao M."/>
            <person name="Scheffler B.E."/>
            <person name="Stack J.C."/>
            <person name="Feltus F.A."/>
            <person name="Mustiga G.M."/>
            <person name="Amores F."/>
            <person name="Phillips W."/>
            <person name="Marelli J.P."/>
            <person name="May G.D."/>
            <person name="Shapiro H."/>
            <person name="Ma J."/>
            <person name="Bustamante C.D."/>
            <person name="Schnell R.J."/>
            <person name="Main D."/>
            <person name="Gilbert D."/>
            <person name="Parida L."/>
            <person name="Kuhn D.N."/>
        </authorList>
    </citation>
    <scope>NUCLEOTIDE SEQUENCE [LARGE SCALE GENOMIC DNA]</scope>
    <source>
        <strain evidence="4">cv. Matina 1-6</strain>
    </source>
</reference>
<dbReference type="Gramene" id="EOY19701">
    <property type="protein sequence ID" value="EOY19701"/>
    <property type="gene ID" value="TCM_044951"/>
</dbReference>
<dbReference type="AlphaFoldDB" id="A0A061FRM6"/>
<evidence type="ECO:0000313" key="4">
    <source>
        <dbReference type="Proteomes" id="UP000026915"/>
    </source>
</evidence>
<dbReference type="OMA" id="TIARSCH"/>
<feature type="domain" description="AT3G52170-like helix-turn-helix" evidence="2">
    <location>
        <begin position="50"/>
        <end position="99"/>
    </location>
</feature>
<evidence type="ECO:0000256" key="1">
    <source>
        <dbReference type="SAM" id="MobiDB-lite"/>
    </source>
</evidence>
<dbReference type="PANTHER" id="PTHR34568:SF4">
    <property type="entry name" value="OS02G0638000 PROTEIN"/>
    <property type="match status" value="1"/>
</dbReference>